<name>A0A2N1PM55_9BACT</name>
<organism evidence="1 2">
    <name type="scientific">Candidatus Wallbacteria bacterium HGW-Wallbacteria-1</name>
    <dbReference type="NCBI Taxonomy" id="2013854"/>
    <lineage>
        <taxon>Bacteria</taxon>
        <taxon>Candidatus Walliibacteriota</taxon>
    </lineage>
</organism>
<proteinExistence type="predicted"/>
<dbReference type="AlphaFoldDB" id="A0A2N1PM55"/>
<dbReference type="Proteomes" id="UP000233256">
    <property type="component" value="Unassembled WGS sequence"/>
</dbReference>
<protein>
    <submittedName>
        <fullName evidence="1">Uncharacterized protein</fullName>
    </submittedName>
</protein>
<sequence length="266" mass="30015">MKYSTIENDIFCPGQIQDNVKIDFINASFNCTSGHDIVQFRDFMKEWMNRRNRPLTPAEVEAYLNSSRPAIMNGVDPDAAKYAALLEPILEKAGTDTILYCPFVEPWDYLCEAFPYDLVIKSDSTVQRVDLWSLTTEIRNGKTLVHLPCDHWVALQVINLLNLKIGCYLSCENQENVSSQCGSPETEWLNSKEWLQTVLSFFPESGGLYLTDNDTGIINSSMDAGEIVVGDWTLSKVLSRKSADSKKKISTLYHVKRKGSTGRIPL</sequence>
<dbReference type="EMBL" id="PGXC01000019">
    <property type="protein sequence ID" value="PKK89362.1"/>
    <property type="molecule type" value="Genomic_DNA"/>
</dbReference>
<reference evidence="1 2" key="1">
    <citation type="journal article" date="2017" name="ISME J.">
        <title>Potential for microbial H2 and metal transformations associated with novel bacteria and archaea in deep terrestrial subsurface sediments.</title>
        <authorList>
            <person name="Hernsdorf A.W."/>
            <person name="Amano Y."/>
            <person name="Miyakawa K."/>
            <person name="Ise K."/>
            <person name="Suzuki Y."/>
            <person name="Anantharaman K."/>
            <person name="Probst A."/>
            <person name="Burstein D."/>
            <person name="Thomas B.C."/>
            <person name="Banfield J.F."/>
        </authorList>
    </citation>
    <scope>NUCLEOTIDE SEQUENCE [LARGE SCALE GENOMIC DNA]</scope>
    <source>
        <strain evidence="1">HGW-Wallbacteria-1</strain>
    </source>
</reference>
<evidence type="ECO:0000313" key="2">
    <source>
        <dbReference type="Proteomes" id="UP000233256"/>
    </source>
</evidence>
<accession>A0A2N1PM55</accession>
<comment type="caution">
    <text evidence="1">The sequence shown here is derived from an EMBL/GenBank/DDBJ whole genome shotgun (WGS) entry which is preliminary data.</text>
</comment>
<gene>
    <name evidence="1" type="ORF">CVV64_14585</name>
</gene>
<evidence type="ECO:0000313" key="1">
    <source>
        <dbReference type="EMBL" id="PKK89362.1"/>
    </source>
</evidence>